<feature type="transmembrane region" description="Helical" evidence="1">
    <location>
        <begin position="100"/>
        <end position="119"/>
    </location>
</feature>
<name>A0A919IVI1_9ACTN</name>
<keyword evidence="4" id="KW-1185">Reference proteome</keyword>
<evidence type="ECO:0000313" key="3">
    <source>
        <dbReference type="EMBL" id="GIE09806.1"/>
    </source>
</evidence>
<proteinExistence type="predicted"/>
<dbReference type="EMBL" id="BOMM01000012">
    <property type="protein sequence ID" value="GIE09806.1"/>
    <property type="molecule type" value="Genomic_DNA"/>
</dbReference>
<keyword evidence="1" id="KW-1133">Transmembrane helix</keyword>
<keyword evidence="1" id="KW-0472">Membrane</keyword>
<evidence type="ECO:0000313" key="4">
    <source>
        <dbReference type="Proteomes" id="UP000598174"/>
    </source>
</evidence>
<dbReference type="Proteomes" id="UP000598174">
    <property type="component" value="Unassembled WGS sequence"/>
</dbReference>
<feature type="transmembrane region" description="Helical" evidence="1">
    <location>
        <begin position="32"/>
        <end position="49"/>
    </location>
</feature>
<dbReference type="PANTHER" id="PTHR45138">
    <property type="entry name" value="REGULATORY COMPONENTS OF SENSORY TRANSDUCTION SYSTEM"/>
    <property type="match status" value="1"/>
</dbReference>
<dbReference type="SMART" id="SM00267">
    <property type="entry name" value="GGDEF"/>
    <property type="match status" value="1"/>
</dbReference>
<dbReference type="InterPro" id="IPR000160">
    <property type="entry name" value="GGDEF_dom"/>
</dbReference>
<evidence type="ECO:0000256" key="1">
    <source>
        <dbReference type="SAM" id="Phobius"/>
    </source>
</evidence>
<keyword evidence="1" id="KW-0812">Transmembrane</keyword>
<dbReference type="Gene3D" id="3.30.450.20">
    <property type="entry name" value="PAS domain"/>
    <property type="match status" value="1"/>
</dbReference>
<sequence length="517" mass="55547">MARVALSALFAVAIIIAATLTVMAWQRRRESAGFTAIAALAGGATWWSLCTTVPLFSHDRTLVMVANSLLYPGVFLVVAGWWATARALTNRFWRLDRRSLLLLSIEPALCTIAILTNPWHHLFIDHLRPTVIDGAWAAVFGPLFWLHTIYSYVLVLYSAVSIFRTYVRQTGRYRGYLVAVLAILPAVLINVGGILAGGHIIDVTACGFALSAPTMYWVTHRSTPSLAPVVHREVFQNMMDPVVVLGPNGNLVEANPAATALLARLGVPAADLGRLLADVPTRFGGDHVLRDVRGSGLDFSVRVSLLLGPRGEYAGAILVAHDITEQLRVNEQLRAQLTTIEALRASLAEQAARDYLTGLYNRRHLMDELSKALDRGTGFTFVLLDIDFFKQINDRHGHNAGDDVLVHLATRLAGSLRPGDVAARYGGEEFALLLHGVAGAEAAAWMDGVRAAVAAEPIDVDGVPIAVSFSAGVADSAGHQCPIALIADADQALYSAKANGRNRVEPASGRGRLAPAG</sequence>
<dbReference type="InterPro" id="IPR050469">
    <property type="entry name" value="Diguanylate_Cyclase"/>
</dbReference>
<dbReference type="RefSeq" id="WP_203816395.1">
    <property type="nucleotide sequence ID" value="NZ_BAAABP010000007.1"/>
</dbReference>
<dbReference type="GO" id="GO:0043709">
    <property type="term" value="P:cell adhesion involved in single-species biofilm formation"/>
    <property type="evidence" value="ECO:0007669"/>
    <property type="project" value="TreeGrafter"/>
</dbReference>
<dbReference type="FunFam" id="3.30.70.270:FF:000001">
    <property type="entry name" value="Diguanylate cyclase domain protein"/>
    <property type="match status" value="1"/>
</dbReference>
<dbReference type="Pfam" id="PF16927">
    <property type="entry name" value="HisKA_7TM"/>
    <property type="match status" value="1"/>
</dbReference>
<dbReference type="Gene3D" id="3.30.70.270">
    <property type="match status" value="1"/>
</dbReference>
<dbReference type="Pfam" id="PF00990">
    <property type="entry name" value="GGDEF"/>
    <property type="match status" value="1"/>
</dbReference>
<accession>A0A919IVI1</accession>
<dbReference type="PANTHER" id="PTHR45138:SF24">
    <property type="entry name" value="DIGUANYLATE CYCLASE DGCC-RELATED"/>
    <property type="match status" value="1"/>
</dbReference>
<feature type="transmembrane region" description="Helical" evidence="1">
    <location>
        <begin position="175"/>
        <end position="201"/>
    </location>
</feature>
<gene>
    <name evidence="3" type="ORF">Afe05nite_16460</name>
</gene>
<dbReference type="NCBIfam" id="TIGR00254">
    <property type="entry name" value="GGDEF"/>
    <property type="match status" value="1"/>
</dbReference>
<dbReference type="AlphaFoldDB" id="A0A919IVI1"/>
<dbReference type="GO" id="GO:0005886">
    <property type="term" value="C:plasma membrane"/>
    <property type="evidence" value="ECO:0007669"/>
    <property type="project" value="TreeGrafter"/>
</dbReference>
<comment type="caution">
    <text evidence="3">The sequence shown here is derived from an EMBL/GenBank/DDBJ whole genome shotgun (WGS) entry which is preliminary data.</text>
</comment>
<dbReference type="PROSITE" id="PS50887">
    <property type="entry name" value="GGDEF"/>
    <property type="match status" value="1"/>
</dbReference>
<dbReference type="SUPFAM" id="SSF55073">
    <property type="entry name" value="Nucleotide cyclase"/>
    <property type="match status" value="1"/>
</dbReference>
<feature type="domain" description="GGDEF" evidence="2">
    <location>
        <begin position="377"/>
        <end position="509"/>
    </location>
</feature>
<protein>
    <submittedName>
        <fullName evidence="3">GGDEF domain-containing protein</fullName>
    </submittedName>
</protein>
<feature type="transmembrane region" description="Helical" evidence="1">
    <location>
        <begin position="139"/>
        <end position="163"/>
    </location>
</feature>
<dbReference type="InterPro" id="IPR043128">
    <property type="entry name" value="Rev_trsase/Diguanyl_cyclase"/>
</dbReference>
<dbReference type="InterPro" id="IPR031621">
    <property type="entry name" value="HisKA_7TM"/>
</dbReference>
<dbReference type="InterPro" id="IPR029787">
    <property type="entry name" value="Nucleotide_cyclase"/>
</dbReference>
<feature type="transmembrane region" description="Helical" evidence="1">
    <location>
        <begin position="69"/>
        <end position="88"/>
    </location>
</feature>
<evidence type="ECO:0000259" key="2">
    <source>
        <dbReference type="PROSITE" id="PS50887"/>
    </source>
</evidence>
<dbReference type="InterPro" id="IPR035965">
    <property type="entry name" value="PAS-like_dom_sf"/>
</dbReference>
<dbReference type="GO" id="GO:0052621">
    <property type="term" value="F:diguanylate cyclase activity"/>
    <property type="evidence" value="ECO:0007669"/>
    <property type="project" value="TreeGrafter"/>
</dbReference>
<organism evidence="3 4">
    <name type="scientific">Paractinoplanes ferrugineus</name>
    <dbReference type="NCBI Taxonomy" id="113564"/>
    <lineage>
        <taxon>Bacteria</taxon>
        <taxon>Bacillati</taxon>
        <taxon>Actinomycetota</taxon>
        <taxon>Actinomycetes</taxon>
        <taxon>Micromonosporales</taxon>
        <taxon>Micromonosporaceae</taxon>
        <taxon>Paractinoplanes</taxon>
    </lineage>
</organism>
<dbReference type="SUPFAM" id="SSF55785">
    <property type="entry name" value="PYP-like sensor domain (PAS domain)"/>
    <property type="match status" value="1"/>
</dbReference>
<reference evidence="3" key="1">
    <citation type="submission" date="2021-01" db="EMBL/GenBank/DDBJ databases">
        <title>Whole genome shotgun sequence of Actinoplanes ferrugineus NBRC 15555.</title>
        <authorList>
            <person name="Komaki H."/>
            <person name="Tamura T."/>
        </authorList>
    </citation>
    <scope>NUCLEOTIDE SEQUENCE</scope>
    <source>
        <strain evidence="3">NBRC 15555</strain>
    </source>
</reference>
<dbReference type="CDD" id="cd01949">
    <property type="entry name" value="GGDEF"/>
    <property type="match status" value="1"/>
</dbReference>
<dbReference type="GO" id="GO:1902201">
    <property type="term" value="P:negative regulation of bacterial-type flagellum-dependent cell motility"/>
    <property type="evidence" value="ECO:0007669"/>
    <property type="project" value="TreeGrafter"/>
</dbReference>
<feature type="transmembrane region" description="Helical" evidence="1">
    <location>
        <begin position="6"/>
        <end position="25"/>
    </location>
</feature>